<feature type="region of interest" description="Disordered" evidence="1">
    <location>
        <begin position="1"/>
        <end position="32"/>
    </location>
</feature>
<dbReference type="Pfam" id="PF07883">
    <property type="entry name" value="Cupin_2"/>
    <property type="match status" value="1"/>
</dbReference>
<sequence>MARIMPTTGDRPHPGFGRGVRRAPEARRGPTVPGMEMIDCAAGVARQIAPGFTGAGVVGGADVHLGVLRVEAGAEIPRHPAGPDQALLVVGGRGEVSGGDGAWRPIETGQAAIWRSGKQHTTRAIEDLTLVVLELPDLTVHPRAVRLP</sequence>
<dbReference type="InterPro" id="IPR013096">
    <property type="entry name" value="Cupin_2"/>
</dbReference>
<gene>
    <name evidence="3" type="ORF">NUM_22890</name>
</gene>
<evidence type="ECO:0000313" key="4">
    <source>
        <dbReference type="Proteomes" id="UP000614996"/>
    </source>
</evidence>
<dbReference type="InterPro" id="IPR014710">
    <property type="entry name" value="RmlC-like_jellyroll"/>
</dbReference>
<comment type="caution">
    <text evidence="3">The sequence shown here is derived from an EMBL/GenBank/DDBJ whole genome shotgun (WGS) entry which is preliminary data.</text>
</comment>
<accession>A0A8J4AC78</accession>
<dbReference type="Proteomes" id="UP000614996">
    <property type="component" value="Unassembled WGS sequence"/>
</dbReference>
<organism evidence="3 4">
    <name type="scientific">Actinocatenispora comari</name>
    <dbReference type="NCBI Taxonomy" id="2807577"/>
    <lineage>
        <taxon>Bacteria</taxon>
        <taxon>Bacillati</taxon>
        <taxon>Actinomycetota</taxon>
        <taxon>Actinomycetes</taxon>
        <taxon>Micromonosporales</taxon>
        <taxon>Micromonosporaceae</taxon>
        <taxon>Actinocatenispora</taxon>
    </lineage>
</organism>
<dbReference type="AlphaFoldDB" id="A0A8J4AC78"/>
<dbReference type="EMBL" id="BOPO01000037">
    <property type="protein sequence ID" value="GIL27035.1"/>
    <property type="molecule type" value="Genomic_DNA"/>
</dbReference>
<dbReference type="Gene3D" id="2.60.120.10">
    <property type="entry name" value="Jelly Rolls"/>
    <property type="match status" value="1"/>
</dbReference>
<reference evidence="4" key="1">
    <citation type="journal article" date="2021" name="Int. J. Syst. Evol. Microbiol.">
        <title>Actinocatenispora comari sp. nov., an endophytic actinomycete isolated from aerial parts of Comarum salesowianum.</title>
        <authorList>
            <person name="Oyunbileg N."/>
            <person name="Iizaka Y."/>
            <person name="Hamada M."/>
            <person name="Davaapurev B.O."/>
            <person name="Fukumoto A."/>
            <person name="Tsetseg B."/>
            <person name="Kato F."/>
            <person name="Tamura T."/>
            <person name="Batkhuu J."/>
            <person name="Anzai Y."/>
        </authorList>
    </citation>
    <scope>NUCLEOTIDE SEQUENCE [LARGE SCALE GENOMIC DNA]</scope>
    <source>
        <strain evidence="4">NUM-2625</strain>
    </source>
</reference>
<dbReference type="InterPro" id="IPR011051">
    <property type="entry name" value="RmlC_Cupin_sf"/>
</dbReference>
<dbReference type="SUPFAM" id="SSF51182">
    <property type="entry name" value="RmlC-like cupins"/>
    <property type="match status" value="1"/>
</dbReference>
<name>A0A8J4AC78_9ACTN</name>
<protein>
    <recommendedName>
        <fullName evidence="2">Cupin type-2 domain-containing protein</fullName>
    </recommendedName>
</protein>
<evidence type="ECO:0000259" key="2">
    <source>
        <dbReference type="Pfam" id="PF07883"/>
    </source>
</evidence>
<keyword evidence="4" id="KW-1185">Reference proteome</keyword>
<evidence type="ECO:0000256" key="1">
    <source>
        <dbReference type="SAM" id="MobiDB-lite"/>
    </source>
</evidence>
<feature type="domain" description="Cupin type-2" evidence="2">
    <location>
        <begin position="67"/>
        <end position="134"/>
    </location>
</feature>
<proteinExistence type="predicted"/>
<evidence type="ECO:0000313" key="3">
    <source>
        <dbReference type="EMBL" id="GIL27035.1"/>
    </source>
</evidence>